<comment type="caution">
    <text evidence="3">The sequence shown here is derived from an EMBL/GenBank/DDBJ whole genome shotgun (WGS) entry which is preliminary data.</text>
</comment>
<dbReference type="InterPro" id="IPR036378">
    <property type="entry name" value="FAS1_dom_sf"/>
</dbReference>
<accession>A0AA88YGV2</accession>
<dbReference type="FunFam" id="2.30.180.10:FF:000032">
    <property type="entry name" value="Fasciclin domain-containing protein, putative"/>
    <property type="match status" value="2"/>
</dbReference>
<dbReference type="InterPro" id="IPR000782">
    <property type="entry name" value="FAS1_domain"/>
</dbReference>
<dbReference type="AlphaFoldDB" id="A0AA88YGV2"/>
<keyword evidence="1" id="KW-0732">Signal</keyword>
<dbReference type="GO" id="GO:0031012">
    <property type="term" value="C:extracellular matrix"/>
    <property type="evidence" value="ECO:0007669"/>
    <property type="project" value="TreeGrafter"/>
</dbReference>
<evidence type="ECO:0000313" key="4">
    <source>
        <dbReference type="Proteomes" id="UP001186944"/>
    </source>
</evidence>
<feature type="domain" description="FAS1" evidence="2">
    <location>
        <begin position="18"/>
        <end position="151"/>
    </location>
</feature>
<dbReference type="GO" id="GO:0007155">
    <property type="term" value="P:cell adhesion"/>
    <property type="evidence" value="ECO:0007669"/>
    <property type="project" value="TreeGrafter"/>
</dbReference>
<dbReference type="SMART" id="SM00554">
    <property type="entry name" value="FAS1"/>
    <property type="match status" value="2"/>
</dbReference>
<feature type="domain" description="FAS1" evidence="2">
    <location>
        <begin position="155"/>
        <end position="284"/>
    </location>
</feature>
<dbReference type="PANTHER" id="PTHR10900">
    <property type="entry name" value="PERIOSTIN-RELATED"/>
    <property type="match status" value="1"/>
</dbReference>
<dbReference type="Proteomes" id="UP001186944">
    <property type="component" value="Unassembled WGS sequence"/>
</dbReference>
<evidence type="ECO:0000313" key="3">
    <source>
        <dbReference type="EMBL" id="KAK3101471.1"/>
    </source>
</evidence>
<evidence type="ECO:0000256" key="1">
    <source>
        <dbReference type="SAM" id="SignalP"/>
    </source>
</evidence>
<name>A0AA88YGV2_PINIB</name>
<keyword evidence="4" id="KW-1185">Reference proteome</keyword>
<dbReference type="GO" id="GO:0005615">
    <property type="term" value="C:extracellular space"/>
    <property type="evidence" value="ECO:0007669"/>
    <property type="project" value="TreeGrafter"/>
</dbReference>
<dbReference type="GO" id="GO:0050839">
    <property type="term" value="F:cell adhesion molecule binding"/>
    <property type="evidence" value="ECO:0007669"/>
    <property type="project" value="TreeGrafter"/>
</dbReference>
<gene>
    <name evidence="3" type="ORF">FSP39_003850</name>
</gene>
<sequence>MKLTVVAAFCLISTAFCQTGNIVDVAKQLGATTLLELATDAGLAGVLSTGGPFTVFAPTNEAFSALPPRVLNMLKKNKQLLADVLKYHVLNGKVYSSQLSNELVTPTLLEGFKDRINIYQGGKVVTSEGSPVVKVDQNATNGVIHVISKVELPPRGTVVDAAKRNNKLGTLVKAVVAAGLVETLSGAGPFTVFAPTDAAFNALPPGTLDNLLKNKTALTDVLTYHVVSGTFYSAGLASGAVPTVEGKSVNIAVASGGVTVNDAKVTMADESVTNGVIHVIDKVLIPPK</sequence>
<dbReference type="InterPro" id="IPR050904">
    <property type="entry name" value="Adhesion/Biosynth-related"/>
</dbReference>
<dbReference type="Pfam" id="PF02469">
    <property type="entry name" value="Fasciclin"/>
    <property type="match status" value="2"/>
</dbReference>
<dbReference type="PANTHER" id="PTHR10900:SF77">
    <property type="entry name" value="FI19380P1"/>
    <property type="match status" value="1"/>
</dbReference>
<dbReference type="SUPFAM" id="SSF82153">
    <property type="entry name" value="FAS1 domain"/>
    <property type="match status" value="2"/>
</dbReference>
<protein>
    <recommendedName>
        <fullName evidence="2">FAS1 domain-containing protein</fullName>
    </recommendedName>
</protein>
<dbReference type="Gene3D" id="2.30.180.10">
    <property type="entry name" value="FAS1 domain"/>
    <property type="match status" value="2"/>
</dbReference>
<feature type="chain" id="PRO_5041675257" description="FAS1 domain-containing protein" evidence="1">
    <location>
        <begin position="18"/>
        <end position="288"/>
    </location>
</feature>
<proteinExistence type="predicted"/>
<dbReference type="PROSITE" id="PS50213">
    <property type="entry name" value="FAS1"/>
    <property type="match status" value="2"/>
</dbReference>
<organism evidence="3 4">
    <name type="scientific">Pinctada imbricata</name>
    <name type="common">Atlantic pearl-oyster</name>
    <name type="synonym">Pinctada martensii</name>
    <dbReference type="NCBI Taxonomy" id="66713"/>
    <lineage>
        <taxon>Eukaryota</taxon>
        <taxon>Metazoa</taxon>
        <taxon>Spiralia</taxon>
        <taxon>Lophotrochozoa</taxon>
        <taxon>Mollusca</taxon>
        <taxon>Bivalvia</taxon>
        <taxon>Autobranchia</taxon>
        <taxon>Pteriomorphia</taxon>
        <taxon>Pterioida</taxon>
        <taxon>Pterioidea</taxon>
        <taxon>Pteriidae</taxon>
        <taxon>Pinctada</taxon>
    </lineage>
</organism>
<feature type="signal peptide" evidence="1">
    <location>
        <begin position="1"/>
        <end position="17"/>
    </location>
</feature>
<reference evidence="3" key="1">
    <citation type="submission" date="2019-08" db="EMBL/GenBank/DDBJ databases">
        <title>The improved chromosome-level genome for the pearl oyster Pinctada fucata martensii using PacBio sequencing and Hi-C.</title>
        <authorList>
            <person name="Zheng Z."/>
        </authorList>
    </citation>
    <scope>NUCLEOTIDE SEQUENCE</scope>
    <source>
        <strain evidence="3">ZZ-2019</strain>
        <tissue evidence="3">Adductor muscle</tissue>
    </source>
</reference>
<dbReference type="EMBL" id="VSWD01000005">
    <property type="protein sequence ID" value="KAK3101471.1"/>
    <property type="molecule type" value="Genomic_DNA"/>
</dbReference>
<dbReference type="GO" id="GO:0030198">
    <property type="term" value="P:extracellular matrix organization"/>
    <property type="evidence" value="ECO:0007669"/>
    <property type="project" value="TreeGrafter"/>
</dbReference>
<evidence type="ECO:0000259" key="2">
    <source>
        <dbReference type="PROSITE" id="PS50213"/>
    </source>
</evidence>